<comment type="caution">
    <text evidence="3">The sequence shown here is derived from an EMBL/GenBank/DDBJ whole genome shotgun (WGS) entry which is preliminary data.</text>
</comment>
<feature type="region of interest" description="Disordered" evidence="1">
    <location>
        <begin position="49"/>
        <end position="75"/>
    </location>
</feature>
<evidence type="ECO:0000313" key="3">
    <source>
        <dbReference type="EMBL" id="MCQ8104685.1"/>
    </source>
</evidence>
<keyword evidence="2" id="KW-0472">Membrane</keyword>
<dbReference type="RefSeq" id="WP_256602486.1">
    <property type="nucleotide sequence ID" value="NZ_JANIBJ010000019.1"/>
</dbReference>
<evidence type="ECO:0000256" key="1">
    <source>
        <dbReference type="SAM" id="MobiDB-lite"/>
    </source>
</evidence>
<evidence type="ECO:0000256" key="2">
    <source>
        <dbReference type="SAM" id="Phobius"/>
    </source>
</evidence>
<dbReference type="EMBL" id="JANIBJ010000019">
    <property type="protein sequence ID" value="MCQ8104685.1"/>
    <property type="molecule type" value="Genomic_DNA"/>
</dbReference>
<keyword evidence="2" id="KW-1133">Transmembrane helix</keyword>
<proteinExistence type="predicted"/>
<organism evidence="3 4">
    <name type="scientific">Methylomonas subterranea</name>
    <dbReference type="NCBI Taxonomy" id="2952225"/>
    <lineage>
        <taxon>Bacteria</taxon>
        <taxon>Pseudomonadati</taxon>
        <taxon>Pseudomonadota</taxon>
        <taxon>Gammaproteobacteria</taxon>
        <taxon>Methylococcales</taxon>
        <taxon>Methylococcaceae</taxon>
        <taxon>Methylomonas</taxon>
    </lineage>
</organism>
<gene>
    <name evidence="3" type="ORF">NP590_11260</name>
</gene>
<sequence length="302" mass="29953">MTICIGENPKYCAPIADCQKSSDICSNNASDIAANNALQPIVTPAKKAEAEASAQTANNAKTDAETAQAAKEAASAAAQQNNAAAQSAATANPTVESLAAAASAAAQAASAAAQAANAAASAASAAGHAGDAAGYRDEITPDYPPGRATNAAGRAAASAGLAVGDSLRAIQGQAPDGSSSAGQDMGTCPGCAQESTLQSFKAGTANTINHGTPGGFDDSLIDSETQAAKSAYADKVNQIKTQASQLLNLELSGTGALPVFDFGEIKGVHVVSDLSRFTDLISIGNLILFIAGFIAVRIILDI</sequence>
<dbReference type="Proteomes" id="UP001524499">
    <property type="component" value="Unassembled WGS sequence"/>
</dbReference>
<keyword evidence="4" id="KW-1185">Reference proteome</keyword>
<keyword evidence="2" id="KW-0812">Transmembrane</keyword>
<accession>A0ABT1TGX0</accession>
<feature type="compositionally biased region" description="Low complexity" evidence="1">
    <location>
        <begin position="59"/>
        <end position="75"/>
    </location>
</feature>
<protein>
    <submittedName>
        <fullName evidence="3">Uncharacterized protein</fullName>
    </submittedName>
</protein>
<name>A0ABT1TGX0_9GAMM</name>
<feature type="transmembrane region" description="Helical" evidence="2">
    <location>
        <begin position="280"/>
        <end position="300"/>
    </location>
</feature>
<evidence type="ECO:0000313" key="4">
    <source>
        <dbReference type="Proteomes" id="UP001524499"/>
    </source>
</evidence>
<reference evidence="3 4" key="1">
    <citation type="submission" date="2022-07" db="EMBL/GenBank/DDBJ databases">
        <title>Methylomonas rivi sp. nov., Methylomonas rosea sp. nov., Methylomonas aureus sp. nov. and Methylomonas subterranea sp. nov., four novel methanotrophs isolated from a freshwater creek and the deep terrestrial subsurface.</title>
        <authorList>
            <person name="Abin C."/>
            <person name="Sankaranarayanan K."/>
            <person name="Garner C."/>
            <person name="Sindelar R."/>
            <person name="Kotary K."/>
            <person name="Garner R."/>
            <person name="Barclay S."/>
            <person name="Lawson P."/>
            <person name="Krumholz L."/>
        </authorList>
    </citation>
    <scope>NUCLEOTIDE SEQUENCE [LARGE SCALE GENOMIC DNA]</scope>
    <source>
        <strain evidence="3 4">SURF-2</strain>
    </source>
</reference>